<dbReference type="EMBL" id="JBHSIU010000105">
    <property type="protein sequence ID" value="MFC5006524.1"/>
    <property type="molecule type" value="Genomic_DNA"/>
</dbReference>
<reference evidence="3" key="1">
    <citation type="journal article" date="2019" name="Int. J. Syst. Evol. Microbiol.">
        <title>The Global Catalogue of Microorganisms (GCM) 10K type strain sequencing project: providing services to taxonomists for standard genome sequencing and annotation.</title>
        <authorList>
            <consortium name="The Broad Institute Genomics Platform"/>
            <consortium name="The Broad Institute Genome Sequencing Center for Infectious Disease"/>
            <person name="Wu L."/>
            <person name="Ma J."/>
        </authorList>
    </citation>
    <scope>NUCLEOTIDE SEQUENCE [LARGE SCALE GENOMIC DNA]</scope>
    <source>
        <strain evidence="3">CGMCC 4.7152</strain>
    </source>
</reference>
<organism evidence="2 3">
    <name type="scientific">Dactylosporangium cerinum</name>
    <dbReference type="NCBI Taxonomy" id="1434730"/>
    <lineage>
        <taxon>Bacteria</taxon>
        <taxon>Bacillati</taxon>
        <taxon>Actinomycetota</taxon>
        <taxon>Actinomycetes</taxon>
        <taxon>Micromonosporales</taxon>
        <taxon>Micromonosporaceae</taxon>
        <taxon>Dactylosporangium</taxon>
    </lineage>
</organism>
<dbReference type="RefSeq" id="WP_380127150.1">
    <property type="nucleotide sequence ID" value="NZ_JBHSIU010000105.1"/>
</dbReference>
<proteinExistence type="predicted"/>
<keyword evidence="3" id="KW-1185">Reference proteome</keyword>
<sequence>MAVLVALASGCGGGSGGSASAPAYHADDATTASDRTGSHADDDEDTPAPRTTPTRATSTRTTSTKTASTRTTPARTTRPSTPAGCPNNSLEHCFTYSGMEAFYKEAIKFVDQFMAGSYKNMPRPAHYYYLRHGMTASGPCGGPDDTAYEYCPANDSVYLGQDSLWEFYRETGDAGAVVGLAHEVGHHIQTTARVPLPSTAAQGIRHENQADCIAGAFVRFADGKGWLEYPDDLNDLDALLRKIASAEGPDRDHGTLAERTRSMRLGINGGLKACNPFFPATPVIS</sequence>
<dbReference type="Proteomes" id="UP001595912">
    <property type="component" value="Unassembled WGS sequence"/>
</dbReference>
<evidence type="ECO:0000256" key="1">
    <source>
        <dbReference type="SAM" id="MobiDB-lite"/>
    </source>
</evidence>
<dbReference type="Pfam" id="PF04228">
    <property type="entry name" value="Zn_peptidase"/>
    <property type="match status" value="1"/>
</dbReference>
<evidence type="ECO:0000313" key="3">
    <source>
        <dbReference type="Proteomes" id="UP001595912"/>
    </source>
</evidence>
<evidence type="ECO:0000313" key="2">
    <source>
        <dbReference type="EMBL" id="MFC5006524.1"/>
    </source>
</evidence>
<gene>
    <name evidence="2" type="ORF">ACFPIJ_52980</name>
</gene>
<protein>
    <submittedName>
        <fullName evidence="2">Neutral zinc metallopeptidase</fullName>
    </submittedName>
</protein>
<name>A0ABV9WEQ0_9ACTN</name>
<accession>A0ABV9WEQ0</accession>
<feature type="compositionally biased region" description="Low complexity" evidence="1">
    <location>
        <begin position="48"/>
        <end position="83"/>
    </location>
</feature>
<dbReference type="InterPro" id="IPR007343">
    <property type="entry name" value="Uncharacterised_pept_Zn_put"/>
</dbReference>
<feature type="region of interest" description="Disordered" evidence="1">
    <location>
        <begin position="10"/>
        <end position="84"/>
    </location>
</feature>
<comment type="caution">
    <text evidence="2">The sequence shown here is derived from an EMBL/GenBank/DDBJ whole genome shotgun (WGS) entry which is preliminary data.</text>
</comment>